<reference evidence="2" key="1">
    <citation type="journal article" date="2015" name="Nature">
        <title>Complex archaea that bridge the gap between prokaryotes and eukaryotes.</title>
        <authorList>
            <person name="Spang A."/>
            <person name="Saw J.H."/>
            <person name="Jorgensen S.L."/>
            <person name="Zaremba-Niedzwiedzka K."/>
            <person name="Martijn J."/>
            <person name="Lind A.E."/>
            <person name="van Eijk R."/>
            <person name="Schleper C."/>
            <person name="Guy L."/>
            <person name="Ettema T.J."/>
        </authorList>
    </citation>
    <scope>NUCLEOTIDE SEQUENCE</scope>
</reference>
<feature type="domain" description="SIS" evidence="1">
    <location>
        <begin position="230"/>
        <end position="355"/>
    </location>
</feature>
<dbReference type="AlphaFoldDB" id="A0A0F9VF74"/>
<dbReference type="GO" id="GO:0006002">
    <property type="term" value="P:fructose 6-phosphate metabolic process"/>
    <property type="evidence" value="ECO:0007669"/>
    <property type="project" value="TreeGrafter"/>
</dbReference>
<dbReference type="Gene3D" id="3.40.50.10490">
    <property type="entry name" value="Glucose-6-phosphate isomerase like protein, domain 1"/>
    <property type="match status" value="2"/>
</dbReference>
<proteinExistence type="predicted"/>
<dbReference type="SUPFAM" id="SSF53697">
    <property type="entry name" value="SIS domain"/>
    <property type="match status" value="1"/>
</dbReference>
<dbReference type="GO" id="GO:0006487">
    <property type="term" value="P:protein N-linked glycosylation"/>
    <property type="evidence" value="ECO:0007669"/>
    <property type="project" value="TreeGrafter"/>
</dbReference>
<dbReference type="GO" id="GO:0006047">
    <property type="term" value="P:UDP-N-acetylglucosamine metabolic process"/>
    <property type="evidence" value="ECO:0007669"/>
    <property type="project" value="TreeGrafter"/>
</dbReference>
<comment type="caution">
    <text evidence="2">The sequence shown here is derived from an EMBL/GenBank/DDBJ whole genome shotgun (WGS) entry which is preliminary data.</text>
</comment>
<name>A0A0F9VF74_9ZZZZ</name>
<accession>A0A0F9VF74</accession>
<evidence type="ECO:0000313" key="2">
    <source>
        <dbReference type="EMBL" id="KKN72231.1"/>
    </source>
</evidence>
<protein>
    <recommendedName>
        <fullName evidence="1">SIS domain-containing protein</fullName>
    </recommendedName>
</protein>
<dbReference type="Pfam" id="PF01380">
    <property type="entry name" value="SIS"/>
    <property type="match status" value="1"/>
</dbReference>
<organism evidence="2">
    <name type="scientific">marine sediment metagenome</name>
    <dbReference type="NCBI Taxonomy" id="412755"/>
    <lineage>
        <taxon>unclassified sequences</taxon>
        <taxon>metagenomes</taxon>
        <taxon>ecological metagenomes</taxon>
    </lineage>
</organism>
<dbReference type="GO" id="GO:0097367">
    <property type="term" value="F:carbohydrate derivative binding"/>
    <property type="evidence" value="ECO:0007669"/>
    <property type="project" value="InterPro"/>
</dbReference>
<dbReference type="InterPro" id="IPR046348">
    <property type="entry name" value="SIS_dom_sf"/>
</dbReference>
<sequence length="364" mass="42215">MKFELILDDLLTIPKVLLNFLKYYLSTEGQEKLESLRRDCKDPKIKRILIIGHAYNYFASLIPFRYLNSRYFSRVEENQDSTEKICVLYEIDEFNSYYNNLQDTQDTIFIFVASLGNSIQIRQGLKKLLTAKVDASHIWGVSDYEESFLGVNSHHFLNLKYGTEKIMGTKSYINAILLLYLIGRTIMDKEAIPSKREEDIRKLIFEIKFYNQDWENHTQNLMNFLGENIDNLFFLSKGASLSSAYQTSLNFKAITQIFCVALSIGSFLHGPIRIVDKNFRCVLIIGDETNLKETNLLINKITQEKNGKIILLNNSRKLSSIGRSNKNVFVFEHTTENMYLAPIFEIIVLQYLIIQIAKNRGVMN</sequence>
<dbReference type="EMBL" id="LAZR01000366">
    <property type="protein sequence ID" value="KKN72231.1"/>
    <property type="molecule type" value="Genomic_DNA"/>
</dbReference>
<dbReference type="GO" id="GO:0004360">
    <property type="term" value="F:glutamine-fructose-6-phosphate transaminase (isomerizing) activity"/>
    <property type="evidence" value="ECO:0007669"/>
    <property type="project" value="TreeGrafter"/>
</dbReference>
<dbReference type="PANTHER" id="PTHR10937:SF0">
    <property type="entry name" value="GLUTAMINE--FRUCTOSE-6-PHOSPHATE TRANSAMINASE (ISOMERIZING)"/>
    <property type="match status" value="1"/>
</dbReference>
<dbReference type="InterPro" id="IPR001347">
    <property type="entry name" value="SIS_dom"/>
</dbReference>
<evidence type="ECO:0000259" key="1">
    <source>
        <dbReference type="Pfam" id="PF01380"/>
    </source>
</evidence>
<gene>
    <name evidence="2" type="ORF">LCGC14_0412850</name>
</gene>
<dbReference type="PANTHER" id="PTHR10937">
    <property type="entry name" value="GLUCOSAMINE--FRUCTOSE-6-PHOSPHATE AMINOTRANSFERASE, ISOMERIZING"/>
    <property type="match status" value="1"/>
</dbReference>